<dbReference type="GO" id="GO:0001522">
    <property type="term" value="P:pseudouridine synthesis"/>
    <property type="evidence" value="ECO:0007669"/>
    <property type="project" value="InterPro"/>
</dbReference>
<feature type="region of interest" description="Disordered" evidence="3">
    <location>
        <begin position="686"/>
        <end position="706"/>
    </location>
</feature>
<feature type="compositionally biased region" description="Polar residues" evidence="3">
    <location>
        <begin position="697"/>
        <end position="706"/>
    </location>
</feature>
<reference evidence="5" key="1">
    <citation type="journal article" date="2023" name="Mol. Phylogenet. Evol.">
        <title>Genome-scale phylogeny and comparative genomics of the fungal order Sordariales.</title>
        <authorList>
            <person name="Hensen N."/>
            <person name="Bonometti L."/>
            <person name="Westerberg I."/>
            <person name="Brannstrom I.O."/>
            <person name="Guillou S."/>
            <person name="Cros-Aarteil S."/>
            <person name="Calhoun S."/>
            <person name="Haridas S."/>
            <person name="Kuo A."/>
            <person name="Mondo S."/>
            <person name="Pangilinan J."/>
            <person name="Riley R."/>
            <person name="LaButti K."/>
            <person name="Andreopoulos B."/>
            <person name="Lipzen A."/>
            <person name="Chen C."/>
            <person name="Yan M."/>
            <person name="Daum C."/>
            <person name="Ng V."/>
            <person name="Clum A."/>
            <person name="Steindorff A."/>
            <person name="Ohm R.A."/>
            <person name="Martin F."/>
            <person name="Silar P."/>
            <person name="Natvig D.O."/>
            <person name="Lalanne C."/>
            <person name="Gautier V."/>
            <person name="Ament-Velasquez S.L."/>
            <person name="Kruys A."/>
            <person name="Hutchinson M.I."/>
            <person name="Powell A.J."/>
            <person name="Barry K."/>
            <person name="Miller A.N."/>
            <person name="Grigoriev I.V."/>
            <person name="Debuchy R."/>
            <person name="Gladieux P."/>
            <person name="Hiltunen Thoren M."/>
            <person name="Johannesson H."/>
        </authorList>
    </citation>
    <scope>NUCLEOTIDE SEQUENCE</scope>
    <source>
        <strain evidence="5">CBS 232.78</strain>
    </source>
</reference>
<dbReference type="PANTHER" id="PTHR13326">
    <property type="entry name" value="TRNA PSEUDOURIDINE SYNTHASE D"/>
    <property type="match status" value="1"/>
</dbReference>
<dbReference type="InterPro" id="IPR011760">
    <property type="entry name" value="PsdUridine_synth_TruD_insert"/>
</dbReference>
<name>A0AAE0KGD7_9PEZI</name>
<dbReference type="EMBL" id="JAULSW010000007">
    <property type="protein sequence ID" value="KAK3375496.1"/>
    <property type="molecule type" value="Genomic_DNA"/>
</dbReference>
<dbReference type="InterPro" id="IPR001656">
    <property type="entry name" value="PsdUridine_synth_TruD"/>
</dbReference>
<reference evidence="5" key="2">
    <citation type="submission" date="2023-06" db="EMBL/GenBank/DDBJ databases">
        <authorList>
            <consortium name="Lawrence Berkeley National Laboratory"/>
            <person name="Haridas S."/>
            <person name="Hensen N."/>
            <person name="Bonometti L."/>
            <person name="Westerberg I."/>
            <person name="Brannstrom I.O."/>
            <person name="Guillou S."/>
            <person name="Cros-Aarteil S."/>
            <person name="Calhoun S."/>
            <person name="Kuo A."/>
            <person name="Mondo S."/>
            <person name="Pangilinan J."/>
            <person name="Riley R."/>
            <person name="LaButti K."/>
            <person name="Andreopoulos B."/>
            <person name="Lipzen A."/>
            <person name="Chen C."/>
            <person name="Yanf M."/>
            <person name="Daum C."/>
            <person name="Ng V."/>
            <person name="Clum A."/>
            <person name="Steindorff A."/>
            <person name="Ohm R."/>
            <person name="Martin F."/>
            <person name="Silar P."/>
            <person name="Natvig D."/>
            <person name="Lalanne C."/>
            <person name="Gautier V."/>
            <person name="Ament-velasquez S.L."/>
            <person name="Kruys A."/>
            <person name="Hutchinson M.I."/>
            <person name="Powell A.J."/>
            <person name="Barry K."/>
            <person name="Miller A.N."/>
            <person name="Grigoriev I.V."/>
            <person name="Debuchy R."/>
            <person name="Gladieux P."/>
            <person name="Thoren M.H."/>
            <person name="Johannesson H."/>
        </authorList>
    </citation>
    <scope>NUCLEOTIDE SEQUENCE</scope>
    <source>
        <strain evidence="5">CBS 232.78</strain>
    </source>
</reference>
<proteinExistence type="inferred from homology"/>
<protein>
    <submittedName>
        <fullName evidence="5">Pseudouridine synthase</fullName>
    </submittedName>
</protein>
<dbReference type="GO" id="GO:0009982">
    <property type="term" value="F:pseudouridine synthase activity"/>
    <property type="evidence" value="ECO:0007669"/>
    <property type="project" value="InterPro"/>
</dbReference>
<dbReference type="Gene3D" id="3.30.2350.20">
    <property type="entry name" value="TruD, catalytic domain"/>
    <property type="match status" value="3"/>
</dbReference>
<keyword evidence="2" id="KW-0413">Isomerase</keyword>
<evidence type="ECO:0000256" key="3">
    <source>
        <dbReference type="SAM" id="MobiDB-lite"/>
    </source>
</evidence>
<dbReference type="GO" id="GO:0003723">
    <property type="term" value="F:RNA binding"/>
    <property type="evidence" value="ECO:0007669"/>
    <property type="project" value="InterPro"/>
</dbReference>
<dbReference type="PANTHER" id="PTHR13326:SF21">
    <property type="entry name" value="PSEUDOURIDYLATE SYNTHASE PUS7L"/>
    <property type="match status" value="1"/>
</dbReference>
<dbReference type="InterPro" id="IPR020103">
    <property type="entry name" value="PsdUridine_synth_cat_dom_sf"/>
</dbReference>
<evidence type="ECO:0000256" key="1">
    <source>
        <dbReference type="ARBA" id="ARBA00007953"/>
    </source>
</evidence>
<feature type="compositionally biased region" description="Basic and acidic residues" evidence="3">
    <location>
        <begin position="202"/>
        <end position="216"/>
    </location>
</feature>
<sequence>MSHRQSTHVPAVRAETEKSLGIALRSSPINFCWTGDVRKRYTDFLVYEIRKDGSVIHLEDYDVDEAAEQQARNFTHPNAPKPTPVPFVKPVVITSTPIQPVADNDRVALASLIQEHVAAKLLELDENIQAKKQLPADERNVIFETIADRAERGKVHQEIRRIFGGRIETVADAFGVITASGARWATNIRKQGQNQGKGKGRGGRDQRREQGGRNSRENGLSFAKLGGDYLHFTLYKENKDTMDAINTIARLLKVKASNFGFAGTKDRRAATVQRVSVFRQRSSNMIWLNSRLPNVKIGDFSYEQQPLQLGQHGGNEFIITLKNCLPLGGGAELSVERRMRSIQQSLECGLAYLKHHGYINYFGLQRFGTHSIGTHLLGMEILKGDYEGAIDDILHVDDNLLQDVLNNAPKNQTNGNGFDNNRDDLNRARAITTWKATKNADKALELLPKRFSSEFAIIRHLGRNPKDYMGAILSITRGMRMMYIHAYQSFVWNHMVSHRWAKYGDRVVEGDLVVLPEDKFNIDGTVAVLDGEAVSEPGSDIDDFYAQAYALTAADVANCKYTIFDVVMPTPGFDVMYPRNDIGDEYATFMRKEENGGLDPYEMRRRHKEFSLSGNYRHILGRFIVEPEYCIRRYSDDTQQMYPTDLDFCNHKKKLEKQKVRAERKYPAVAKWNHFADNASTWDSAMATDRRRKASQEPASEGTTTTNETWVQTGIDGDSKRVKLARHHQVKTEEGHLVTKAHSPVEVGLPPIKIEDAEASIPLNAVIAAPKSLSEAYYESIGQAPRPKIDFEKTLKKEMKVDIVASVETEQPSDDKYNWYGNNMPTISNAAPSNDDTKVVESVSNRKTTSRSPSPVDETKVCGIEVPTFRTASTNPIVAPSEANDVDDNPKANKVAVILKFQLKTSNYATIVLRELMGTNVEA</sequence>
<evidence type="ECO:0000313" key="6">
    <source>
        <dbReference type="Proteomes" id="UP001285441"/>
    </source>
</evidence>
<dbReference type="AlphaFoldDB" id="A0AAE0KGD7"/>
<dbReference type="SUPFAM" id="SSF55120">
    <property type="entry name" value="Pseudouridine synthase"/>
    <property type="match status" value="1"/>
</dbReference>
<dbReference type="CDD" id="cd02576">
    <property type="entry name" value="PseudoU_synth_ScPUS7"/>
    <property type="match status" value="1"/>
</dbReference>
<evidence type="ECO:0000256" key="2">
    <source>
        <dbReference type="ARBA" id="ARBA00023235"/>
    </source>
</evidence>
<evidence type="ECO:0000259" key="4">
    <source>
        <dbReference type="PROSITE" id="PS50984"/>
    </source>
</evidence>
<organism evidence="5 6">
    <name type="scientific">Podospora didyma</name>
    <dbReference type="NCBI Taxonomy" id="330526"/>
    <lineage>
        <taxon>Eukaryota</taxon>
        <taxon>Fungi</taxon>
        <taxon>Dikarya</taxon>
        <taxon>Ascomycota</taxon>
        <taxon>Pezizomycotina</taxon>
        <taxon>Sordariomycetes</taxon>
        <taxon>Sordariomycetidae</taxon>
        <taxon>Sordariales</taxon>
        <taxon>Podosporaceae</taxon>
        <taxon>Podospora</taxon>
    </lineage>
</organism>
<dbReference type="InterPro" id="IPR042214">
    <property type="entry name" value="TruD_catalytic"/>
</dbReference>
<dbReference type="Proteomes" id="UP001285441">
    <property type="component" value="Unassembled WGS sequence"/>
</dbReference>
<dbReference type="PIRSF" id="PIRSF037016">
    <property type="entry name" value="Pseudouridin_synth_euk_prd"/>
    <property type="match status" value="1"/>
</dbReference>
<feature type="domain" description="TRUD" evidence="4">
    <location>
        <begin position="357"/>
        <end position="622"/>
    </location>
</feature>
<dbReference type="PROSITE" id="PS50984">
    <property type="entry name" value="TRUD"/>
    <property type="match status" value="1"/>
</dbReference>
<feature type="region of interest" description="Disordered" evidence="3">
    <location>
        <begin position="187"/>
        <end position="220"/>
    </location>
</feature>
<comment type="caution">
    <text evidence="5">The sequence shown here is derived from an EMBL/GenBank/DDBJ whole genome shotgun (WGS) entry which is preliminary data.</text>
</comment>
<keyword evidence="6" id="KW-1185">Reference proteome</keyword>
<comment type="similarity">
    <text evidence="1">Belongs to the pseudouridine synthase TruD family.</text>
</comment>
<evidence type="ECO:0000313" key="5">
    <source>
        <dbReference type="EMBL" id="KAK3375496.1"/>
    </source>
</evidence>
<gene>
    <name evidence="5" type="ORF">B0H63DRAFT_281178</name>
</gene>
<dbReference type="GO" id="GO:0005634">
    <property type="term" value="C:nucleus"/>
    <property type="evidence" value="ECO:0007669"/>
    <property type="project" value="TreeGrafter"/>
</dbReference>
<dbReference type="Pfam" id="PF01142">
    <property type="entry name" value="TruD"/>
    <property type="match status" value="1"/>
</dbReference>
<dbReference type="NCBIfam" id="TIGR00094">
    <property type="entry name" value="tRNA_TruD_broad"/>
    <property type="match status" value="1"/>
</dbReference>
<accession>A0AAE0KGD7</accession>